<organism evidence="1">
    <name type="scientific">Arundo donax</name>
    <name type="common">Giant reed</name>
    <name type="synonym">Donax arundinaceus</name>
    <dbReference type="NCBI Taxonomy" id="35708"/>
    <lineage>
        <taxon>Eukaryota</taxon>
        <taxon>Viridiplantae</taxon>
        <taxon>Streptophyta</taxon>
        <taxon>Embryophyta</taxon>
        <taxon>Tracheophyta</taxon>
        <taxon>Spermatophyta</taxon>
        <taxon>Magnoliopsida</taxon>
        <taxon>Liliopsida</taxon>
        <taxon>Poales</taxon>
        <taxon>Poaceae</taxon>
        <taxon>PACMAD clade</taxon>
        <taxon>Arundinoideae</taxon>
        <taxon>Arundineae</taxon>
        <taxon>Arundo</taxon>
    </lineage>
</organism>
<reference evidence="1" key="2">
    <citation type="journal article" date="2015" name="Data Brief">
        <title>Shoot transcriptome of the giant reed, Arundo donax.</title>
        <authorList>
            <person name="Barrero R.A."/>
            <person name="Guerrero F.D."/>
            <person name="Moolhuijzen P."/>
            <person name="Goolsby J.A."/>
            <person name="Tidwell J."/>
            <person name="Bellgard S.E."/>
            <person name="Bellgard M.I."/>
        </authorList>
    </citation>
    <scope>NUCLEOTIDE SEQUENCE</scope>
    <source>
        <tissue evidence="1">Shoot tissue taken approximately 20 cm above the soil surface</tissue>
    </source>
</reference>
<name>A0A0A9ADE9_ARUDO</name>
<accession>A0A0A9ADE9</accession>
<sequence length="27" mass="2967">MILQSSVVLSTCSGRPRRSAVMFLCSH</sequence>
<dbReference type="EMBL" id="GBRH01248251">
    <property type="protein sequence ID" value="JAD49644.1"/>
    <property type="molecule type" value="Transcribed_RNA"/>
</dbReference>
<evidence type="ECO:0000313" key="1">
    <source>
        <dbReference type="EMBL" id="JAD49644.1"/>
    </source>
</evidence>
<dbReference type="AlphaFoldDB" id="A0A0A9ADE9"/>
<proteinExistence type="predicted"/>
<reference evidence="1" key="1">
    <citation type="submission" date="2014-09" db="EMBL/GenBank/DDBJ databases">
        <authorList>
            <person name="Magalhaes I.L.F."/>
            <person name="Oliveira U."/>
            <person name="Santos F.R."/>
            <person name="Vidigal T.H.D.A."/>
            <person name="Brescovit A.D."/>
            <person name="Santos A.J."/>
        </authorList>
    </citation>
    <scope>NUCLEOTIDE SEQUENCE</scope>
    <source>
        <tissue evidence="1">Shoot tissue taken approximately 20 cm above the soil surface</tissue>
    </source>
</reference>
<protein>
    <submittedName>
        <fullName evidence="1">Uncharacterized protein</fullName>
    </submittedName>
</protein>